<dbReference type="GeneID" id="68900052"/>
<evidence type="ECO:0000313" key="2">
    <source>
        <dbReference type="EMBL" id="MCD8473165.1"/>
    </source>
</evidence>
<proteinExistence type="predicted"/>
<name>Z9JHN0_9GAMM</name>
<dbReference type="STRING" id="1444770.AF72_11555"/>
<evidence type="ECO:0000313" key="4">
    <source>
        <dbReference type="Proteomes" id="UP001430701"/>
    </source>
</evidence>
<keyword evidence="4" id="KW-1185">Reference proteome</keyword>
<gene>
    <name evidence="1" type="ORF">AF72_11555</name>
    <name evidence="2" type="ORF">LPH55_06775</name>
</gene>
<dbReference type="EMBL" id="JDSQ01000023">
    <property type="protein sequence ID" value="EWS77326.1"/>
    <property type="molecule type" value="Genomic_DNA"/>
</dbReference>
<organism evidence="1 3">
    <name type="scientific">Xylella taiwanensis</name>
    <dbReference type="NCBI Taxonomy" id="1444770"/>
    <lineage>
        <taxon>Bacteria</taxon>
        <taxon>Pseudomonadati</taxon>
        <taxon>Pseudomonadota</taxon>
        <taxon>Gammaproteobacteria</taxon>
        <taxon>Lysobacterales</taxon>
        <taxon>Lysobacteraceae</taxon>
        <taxon>Xylella</taxon>
    </lineage>
</organism>
<accession>Z9JHN0</accession>
<dbReference type="KEGG" id="xtw:AB672_02015"/>
<dbReference type="EMBL" id="JAJPPU010000002">
    <property type="protein sequence ID" value="MCD8473165.1"/>
    <property type="molecule type" value="Genomic_DNA"/>
</dbReference>
<dbReference type="AlphaFoldDB" id="Z9JHN0"/>
<sequence length="68" mass="7593">MTEAINVCVVCITSVLCGVIFKFDSLMVVEIIQHHAVVSETLRFRHYQIIVQFLATITNTASGCFALF</sequence>
<evidence type="ECO:0000313" key="1">
    <source>
        <dbReference type="EMBL" id="EWS77326.1"/>
    </source>
</evidence>
<dbReference type="Proteomes" id="UP000020406">
    <property type="component" value="Unassembled WGS sequence"/>
</dbReference>
<comment type="caution">
    <text evidence="1">The sequence shown here is derived from an EMBL/GenBank/DDBJ whole genome shotgun (WGS) entry which is preliminary data.</text>
</comment>
<reference evidence="2" key="2">
    <citation type="submission" date="2021-11" db="EMBL/GenBank/DDBJ databases">
        <title>Genome sequence of Xylella taiwanensis PLS432.</title>
        <authorList>
            <person name="Weng L.-W."/>
            <person name="Su C.-C."/>
            <person name="Tsai C.-W."/>
            <person name="Kuo C.-H."/>
        </authorList>
    </citation>
    <scope>NUCLEOTIDE SEQUENCE</scope>
    <source>
        <strain evidence="2">PLS432</strain>
    </source>
</reference>
<dbReference type="RefSeq" id="WP_038272450.1">
    <property type="nucleotide sequence ID" value="NZ_CP053627.1"/>
</dbReference>
<protein>
    <submittedName>
        <fullName evidence="1">Uncharacterized protein</fullName>
    </submittedName>
</protein>
<evidence type="ECO:0000313" key="3">
    <source>
        <dbReference type="Proteomes" id="UP000020406"/>
    </source>
</evidence>
<dbReference type="Proteomes" id="UP001430701">
    <property type="component" value="Unassembled WGS sequence"/>
</dbReference>
<reference evidence="1 3" key="1">
    <citation type="journal article" date="2014" name="Genome Announc.">
        <title>Draft Genome Sequence of Xylella fastidiosa Pear Leaf Scorch Strain in Taiwan.</title>
        <authorList>
            <person name="Su C.C."/>
            <person name="Deng W.L."/>
            <person name="Jan F.J."/>
            <person name="Chang C.J."/>
            <person name="Huang H."/>
            <person name="Chen J."/>
        </authorList>
    </citation>
    <scope>NUCLEOTIDE SEQUENCE [LARGE SCALE GENOMIC DNA]</scope>
    <source>
        <strain evidence="1 3">PLS229</strain>
    </source>
</reference>